<accession>A0A8R7R958</accession>
<evidence type="ECO:0000259" key="1">
    <source>
        <dbReference type="Pfam" id="PF00078"/>
    </source>
</evidence>
<dbReference type="Gramene" id="TuG1812G0700004825.01.T01">
    <property type="protein sequence ID" value="TuG1812G0700004825.01.T01.cds413824"/>
    <property type="gene ID" value="TuG1812G0700004825.01"/>
</dbReference>
<reference evidence="3" key="1">
    <citation type="journal article" date="2013" name="Nature">
        <title>Draft genome of the wheat A-genome progenitor Triticum urartu.</title>
        <authorList>
            <person name="Ling H.Q."/>
            <person name="Zhao S."/>
            <person name="Liu D."/>
            <person name="Wang J."/>
            <person name="Sun H."/>
            <person name="Zhang C."/>
            <person name="Fan H."/>
            <person name="Li D."/>
            <person name="Dong L."/>
            <person name="Tao Y."/>
            <person name="Gao C."/>
            <person name="Wu H."/>
            <person name="Li Y."/>
            <person name="Cui Y."/>
            <person name="Guo X."/>
            <person name="Zheng S."/>
            <person name="Wang B."/>
            <person name="Yu K."/>
            <person name="Liang Q."/>
            <person name="Yang W."/>
            <person name="Lou X."/>
            <person name="Chen J."/>
            <person name="Feng M."/>
            <person name="Jian J."/>
            <person name="Zhang X."/>
            <person name="Luo G."/>
            <person name="Jiang Y."/>
            <person name="Liu J."/>
            <person name="Wang Z."/>
            <person name="Sha Y."/>
            <person name="Zhang B."/>
            <person name="Wu H."/>
            <person name="Tang D."/>
            <person name="Shen Q."/>
            <person name="Xue P."/>
            <person name="Zou S."/>
            <person name="Wang X."/>
            <person name="Liu X."/>
            <person name="Wang F."/>
            <person name="Yang Y."/>
            <person name="An X."/>
            <person name="Dong Z."/>
            <person name="Zhang K."/>
            <person name="Zhang X."/>
            <person name="Luo M.C."/>
            <person name="Dvorak J."/>
            <person name="Tong Y."/>
            <person name="Wang J."/>
            <person name="Yang H."/>
            <person name="Li Z."/>
            <person name="Wang D."/>
            <person name="Zhang A."/>
            <person name="Wang J."/>
        </authorList>
    </citation>
    <scope>NUCLEOTIDE SEQUENCE</scope>
    <source>
        <strain evidence="3">cv. G1812</strain>
    </source>
</reference>
<dbReference type="Proteomes" id="UP000015106">
    <property type="component" value="Chromosome 7"/>
</dbReference>
<dbReference type="SUPFAM" id="SSF56672">
    <property type="entry name" value="DNA/RNA polymerases"/>
    <property type="match status" value="1"/>
</dbReference>
<dbReference type="InterPro" id="IPR000477">
    <property type="entry name" value="RT_dom"/>
</dbReference>
<keyword evidence="3" id="KW-1185">Reference proteome</keyword>
<proteinExistence type="predicted"/>
<feature type="domain" description="Reverse transcriptase" evidence="1">
    <location>
        <begin position="54"/>
        <end position="160"/>
    </location>
</feature>
<sequence>MPLGKAPGPDGFTAEFLRSAWDVIKHDFCAVFDKHYALNRRGFQRLNEALLTLIPKKQDAASLFDYCPISLIHLIVKLFAKALSLRLAPHLGKLVSTNQSAFIAGQSIHENFLLVQQTARLRHNLKMPRMLLKLDIARAFDSVAWPFLLDTVRHLGFGNGWCEWISILLS</sequence>
<name>A0A8R7R958_TRIUA</name>
<protein>
    <recommendedName>
        <fullName evidence="1">Reverse transcriptase domain-containing protein</fullName>
    </recommendedName>
</protein>
<organism evidence="2 3">
    <name type="scientific">Triticum urartu</name>
    <name type="common">Red wild einkorn</name>
    <name type="synonym">Crithodium urartu</name>
    <dbReference type="NCBI Taxonomy" id="4572"/>
    <lineage>
        <taxon>Eukaryota</taxon>
        <taxon>Viridiplantae</taxon>
        <taxon>Streptophyta</taxon>
        <taxon>Embryophyta</taxon>
        <taxon>Tracheophyta</taxon>
        <taxon>Spermatophyta</taxon>
        <taxon>Magnoliopsida</taxon>
        <taxon>Liliopsida</taxon>
        <taxon>Poales</taxon>
        <taxon>Poaceae</taxon>
        <taxon>BOP clade</taxon>
        <taxon>Pooideae</taxon>
        <taxon>Triticodae</taxon>
        <taxon>Triticeae</taxon>
        <taxon>Triticinae</taxon>
        <taxon>Triticum</taxon>
    </lineage>
</organism>
<dbReference type="Pfam" id="PF00078">
    <property type="entry name" value="RVT_1"/>
    <property type="match status" value="1"/>
</dbReference>
<dbReference type="InterPro" id="IPR043502">
    <property type="entry name" value="DNA/RNA_pol_sf"/>
</dbReference>
<dbReference type="EnsemblPlants" id="TuG1812G0700004825.01.T01">
    <property type="protein sequence ID" value="TuG1812G0700004825.01.T01.cds413824"/>
    <property type="gene ID" value="TuG1812G0700004825.01"/>
</dbReference>
<evidence type="ECO:0000313" key="3">
    <source>
        <dbReference type="Proteomes" id="UP000015106"/>
    </source>
</evidence>
<dbReference type="AlphaFoldDB" id="A0A8R7R958"/>
<evidence type="ECO:0000313" key="2">
    <source>
        <dbReference type="EnsemblPlants" id="TuG1812G0700004825.01.T01.cds413824"/>
    </source>
</evidence>
<reference evidence="2" key="3">
    <citation type="submission" date="2022-06" db="UniProtKB">
        <authorList>
            <consortium name="EnsemblPlants"/>
        </authorList>
    </citation>
    <scope>IDENTIFICATION</scope>
</reference>
<dbReference type="PANTHER" id="PTHR19446">
    <property type="entry name" value="REVERSE TRANSCRIPTASES"/>
    <property type="match status" value="1"/>
</dbReference>
<reference evidence="2" key="2">
    <citation type="submission" date="2018-03" db="EMBL/GenBank/DDBJ databases">
        <title>The Triticum urartu genome reveals the dynamic nature of wheat genome evolution.</title>
        <authorList>
            <person name="Ling H."/>
            <person name="Ma B."/>
            <person name="Shi X."/>
            <person name="Liu H."/>
            <person name="Dong L."/>
            <person name="Sun H."/>
            <person name="Cao Y."/>
            <person name="Gao Q."/>
            <person name="Zheng S."/>
            <person name="Li Y."/>
            <person name="Yu Y."/>
            <person name="Du H."/>
            <person name="Qi M."/>
            <person name="Li Y."/>
            <person name="Yu H."/>
            <person name="Cui Y."/>
            <person name="Wang N."/>
            <person name="Chen C."/>
            <person name="Wu H."/>
            <person name="Zhao Y."/>
            <person name="Zhang J."/>
            <person name="Li Y."/>
            <person name="Zhou W."/>
            <person name="Zhang B."/>
            <person name="Hu W."/>
            <person name="Eijk M."/>
            <person name="Tang J."/>
            <person name="Witsenboer H."/>
            <person name="Zhao S."/>
            <person name="Li Z."/>
            <person name="Zhang A."/>
            <person name="Wang D."/>
            <person name="Liang C."/>
        </authorList>
    </citation>
    <scope>NUCLEOTIDE SEQUENCE [LARGE SCALE GENOMIC DNA]</scope>
    <source>
        <strain evidence="2">cv. G1812</strain>
    </source>
</reference>